<protein>
    <submittedName>
        <fullName evidence="1">Uncharacterized protein</fullName>
    </submittedName>
</protein>
<dbReference type="EMBL" id="CADEPM010000006">
    <property type="protein sequence ID" value="CAB3407523.1"/>
    <property type="molecule type" value="Genomic_DNA"/>
</dbReference>
<organism evidence="1 2">
    <name type="scientific">Caenorhabditis bovis</name>
    <dbReference type="NCBI Taxonomy" id="2654633"/>
    <lineage>
        <taxon>Eukaryota</taxon>
        <taxon>Metazoa</taxon>
        <taxon>Ecdysozoa</taxon>
        <taxon>Nematoda</taxon>
        <taxon>Chromadorea</taxon>
        <taxon>Rhabditida</taxon>
        <taxon>Rhabditina</taxon>
        <taxon>Rhabditomorpha</taxon>
        <taxon>Rhabditoidea</taxon>
        <taxon>Rhabditidae</taxon>
        <taxon>Peloderinae</taxon>
        <taxon>Caenorhabditis</taxon>
    </lineage>
</organism>
<sequence length="100" mass="11521">MQIVREIPVRVQQNADAMPSFFDSTAPNNTVTPVDSPTRRTIRVETNDDDDNHQNRFVDCPFKIHGCHKRGATADVKRHVRDDRWVSRHNVLASRSIVEK</sequence>
<evidence type="ECO:0000313" key="1">
    <source>
        <dbReference type="EMBL" id="CAB3407523.1"/>
    </source>
</evidence>
<accession>A0A8S1F0N8</accession>
<comment type="caution">
    <text evidence="1">The sequence shown here is derived from an EMBL/GenBank/DDBJ whole genome shotgun (WGS) entry which is preliminary data.</text>
</comment>
<keyword evidence="2" id="KW-1185">Reference proteome</keyword>
<evidence type="ECO:0000313" key="2">
    <source>
        <dbReference type="Proteomes" id="UP000494206"/>
    </source>
</evidence>
<name>A0A8S1F0N8_9PELO</name>
<dbReference type="OrthoDB" id="10541786at2759"/>
<dbReference type="Proteomes" id="UP000494206">
    <property type="component" value="Unassembled WGS sequence"/>
</dbReference>
<reference evidence="1 2" key="1">
    <citation type="submission" date="2020-04" db="EMBL/GenBank/DDBJ databases">
        <authorList>
            <person name="Laetsch R D."/>
            <person name="Stevens L."/>
            <person name="Kumar S."/>
            <person name="Blaxter L. M."/>
        </authorList>
    </citation>
    <scope>NUCLEOTIDE SEQUENCE [LARGE SCALE GENOMIC DNA]</scope>
</reference>
<gene>
    <name evidence="1" type="ORF">CBOVIS_LOCUS9442</name>
</gene>
<dbReference type="AlphaFoldDB" id="A0A8S1F0N8"/>
<proteinExistence type="predicted"/>